<dbReference type="GO" id="GO:0006412">
    <property type="term" value="P:translation"/>
    <property type="evidence" value="ECO:0007669"/>
    <property type="project" value="InterPro"/>
</dbReference>
<evidence type="ECO:0000259" key="9">
    <source>
        <dbReference type="Pfam" id="PF00189"/>
    </source>
</evidence>
<keyword evidence="4 10" id="KW-0496">Mitochondrion</keyword>
<geneLocation type="mitochondrion" evidence="10"/>
<feature type="domain" description="Small ribosomal subunit protein uS3 C-terminal" evidence="9">
    <location>
        <begin position="268"/>
        <end position="354"/>
    </location>
</feature>
<dbReference type="InterPro" id="IPR001351">
    <property type="entry name" value="Ribosomal_uS3_C"/>
</dbReference>
<organism evidence="10">
    <name type="scientific">Chloropicon laureae</name>
    <dbReference type="NCBI Taxonomy" id="464258"/>
    <lineage>
        <taxon>Eukaryota</taxon>
        <taxon>Viridiplantae</taxon>
        <taxon>Chlorophyta</taxon>
        <taxon>Chloropicophyceae</taxon>
        <taxon>Chloropicales</taxon>
        <taxon>Chloropicaceae</taxon>
        <taxon>Chloropicon</taxon>
    </lineage>
</organism>
<dbReference type="SUPFAM" id="SSF54814">
    <property type="entry name" value="Prokaryotic type KH domain (KH-domain type II)"/>
    <property type="match status" value="1"/>
</dbReference>
<evidence type="ECO:0000256" key="6">
    <source>
        <dbReference type="ARBA" id="ARBA00035157"/>
    </source>
</evidence>
<evidence type="ECO:0000256" key="2">
    <source>
        <dbReference type="ARBA" id="ARBA00010761"/>
    </source>
</evidence>
<evidence type="ECO:0000256" key="8">
    <source>
        <dbReference type="RuleBase" id="RU003624"/>
    </source>
</evidence>
<dbReference type="GO" id="GO:0003735">
    <property type="term" value="F:structural constituent of ribosome"/>
    <property type="evidence" value="ECO:0007669"/>
    <property type="project" value="InterPro"/>
</dbReference>
<evidence type="ECO:0000256" key="4">
    <source>
        <dbReference type="ARBA" id="ARBA00023128"/>
    </source>
</evidence>
<dbReference type="InterPro" id="IPR009019">
    <property type="entry name" value="KH_sf_prok-type"/>
</dbReference>
<gene>
    <name evidence="10" type="primary">rps3</name>
</gene>
<sequence length="356" mass="41605">MAQKTNPVSLRLKLNRRFDSFWWSSLYYSRLFDKDLAVRKHINNLIRQTKKRSLARIGYTASPKAQKIFLYWVRPSKTEKKDTPSFWRRRYQNVKKARENSIYSFPTQGSSLLKLSSAQTNIKTREKARLLRLLGLIFSSTLIDPKSKKEVYLKLIRNLKEKNELSSSSKFYSQSDLQKAFRHLKDLKDDPIRGKKLKSRKTLSSNTSEMKRVNLRGVKGKKLVESIKRSFREGLQGNIRNSFQLNSPISPCVLKTPYFSAHALTQHIKTQLRRRIFFKRIFGSIQRESHPLFKQKLIKGIRILVSGRLGRPEKAKKASLYIGRTSLNTFNQQIDYYSDSALTKYGQVGIKVWISF</sequence>
<dbReference type="AlphaFoldDB" id="A0A4D6C6C7"/>
<dbReference type="InterPro" id="IPR044954">
    <property type="entry name" value="Ribosomal_uS3m_plant"/>
</dbReference>
<comment type="subcellular location">
    <subcellularLocation>
        <location evidence="1">Mitochondrion</location>
    </subcellularLocation>
</comment>
<dbReference type="PANTHER" id="PTHR35928">
    <property type="entry name" value="RIBOSOMAL PROTEIN S3, MITOCHONDRIAL"/>
    <property type="match status" value="1"/>
</dbReference>
<proteinExistence type="inferred from homology"/>
<keyword evidence="5 8" id="KW-0687">Ribonucleoprotein</keyword>
<dbReference type="InterPro" id="IPR036419">
    <property type="entry name" value="Ribosomal_S3_C_sf"/>
</dbReference>
<protein>
    <recommendedName>
        <fullName evidence="6">Small ribosomal subunit protein uS3m</fullName>
    </recommendedName>
    <alternativeName>
        <fullName evidence="7">Ribosomal protein S3, mitochondrial</fullName>
    </alternativeName>
</protein>
<dbReference type="GO" id="GO:0005739">
    <property type="term" value="C:mitochondrion"/>
    <property type="evidence" value="ECO:0007669"/>
    <property type="project" value="UniProtKB-SubCell"/>
</dbReference>
<dbReference type="SUPFAM" id="SSF54821">
    <property type="entry name" value="Ribosomal protein S3 C-terminal domain"/>
    <property type="match status" value="1"/>
</dbReference>
<dbReference type="Gene3D" id="3.30.1140.32">
    <property type="entry name" value="Ribosomal protein S3, C-terminal domain"/>
    <property type="match status" value="1"/>
</dbReference>
<dbReference type="GO" id="GO:0003723">
    <property type="term" value="F:RNA binding"/>
    <property type="evidence" value="ECO:0007669"/>
    <property type="project" value="InterPro"/>
</dbReference>
<comment type="similarity">
    <text evidence="2 8">Belongs to the universal ribosomal protein uS3 family.</text>
</comment>
<dbReference type="GeneID" id="40351558"/>
<dbReference type="EMBL" id="MK086001">
    <property type="protein sequence ID" value="QBX98579.1"/>
    <property type="molecule type" value="Genomic_DNA"/>
</dbReference>
<name>A0A4D6C6C7_9CHLO</name>
<dbReference type="PROSITE" id="PS00548">
    <property type="entry name" value="RIBOSOMAL_S3"/>
    <property type="match status" value="1"/>
</dbReference>
<evidence type="ECO:0000313" key="10">
    <source>
        <dbReference type="EMBL" id="QBX98579.1"/>
    </source>
</evidence>
<dbReference type="GO" id="GO:0005840">
    <property type="term" value="C:ribosome"/>
    <property type="evidence" value="ECO:0007669"/>
    <property type="project" value="UniProtKB-KW"/>
</dbReference>
<dbReference type="InterPro" id="IPR018280">
    <property type="entry name" value="Ribosomal_uS3_CS"/>
</dbReference>
<evidence type="ECO:0000256" key="7">
    <source>
        <dbReference type="ARBA" id="ARBA00035414"/>
    </source>
</evidence>
<dbReference type="Pfam" id="PF00189">
    <property type="entry name" value="Ribosomal_S3_C"/>
    <property type="match status" value="1"/>
</dbReference>
<evidence type="ECO:0000256" key="5">
    <source>
        <dbReference type="ARBA" id="ARBA00023274"/>
    </source>
</evidence>
<keyword evidence="3 8" id="KW-0689">Ribosomal protein</keyword>
<reference evidence="10" key="1">
    <citation type="journal article" date="2019" name="Genome Biol. Evol.">
        <title>Tracing the Evolution of the Plastome and Mitogenome in the Chloropicophyceae Uncovered Convergent tRNA Gene Losses and a Variant Plastid Genetic Code.</title>
        <authorList>
            <person name="Turmel M."/>
            <person name="Dos Santos A.L."/>
            <person name="Otis C."/>
            <person name="Sergerie R."/>
            <person name="Lemieux C."/>
        </authorList>
    </citation>
    <scope>NUCLEOTIDE SEQUENCE</scope>
</reference>
<dbReference type="PANTHER" id="PTHR35928:SF2">
    <property type="entry name" value="SMALL RIBOSOMAL SUBUNIT PROTEIN US3M"/>
    <property type="match status" value="1"/>
</dbReference>
<evidence type="ECO:0000256" key="1">
    <source>
        <dbReference type="ARBA" id="ARBA00004173"/>
    </source>
</evidence>
<evidence type="ECO:0000256" key="3">
    <source>
        <dbReference type="ARBA" id="ARBA00022980"/>
    </source>
</evidence>
<dbReference type="GO" id="GO:1990904">
    <property type="term" value="C:ribonucleoprotein complex"/>
    <property type="evidence" value="ECO:0007669"/>
    <property type="project" value="UniProtKB-KW"/>
</dbReference>
<accession>A0A4D6C6C7</accession>
<dbReference type="RefSeq" id="YP_009646671.1">
    <property type="nucleotide sequence ID" value="NC_042492.1"/>
</dbReference>